<dbReference type="CDD" id="cd00586">
    <property type="entry name" value="4HBT"/>
    <property type="match status" value="1"/>
</dbReference>
<dbReference type="InterPro" id="IPR050563">
    <property type="entry name" value="4-hydroxybenzoyl-CoA_TE"/>
</dbReference>
<evidence type="ECO:0000256" key="2">
    <source>
        <dbReference type="ARBA" id="ARBA00022801"/>
    </source>
</evidence>
<dbReference type="Proteomes" id="UP001337681">
    <property type="component" value="Unassembled WGS sequence"/>
</dbReference>
<comment type="similarity">
    <text evidence="1">Belongs to the 4-hydroxybenzoyl-CoA thioesterase family.</text>
</comment>
<dbReference type="EMBL" id="JAZDQU010000002">
    <property type="protein sequence ID" value="MEE1885775.1"/>
    <property type="molecule type" value="Genomic_DNA"/>
</dbReference>
<comment type="caution">
    <text evidence="3">The sequence shown here is derived from an EMBL/GenBank/DDBJ whole genome shotgun (WGS) entry which is preliminary data.</text>
</comment>
<dbReference type="Pfam" id="PF13279">
    <property type="entry name" value="4HBT_2"/>
    <property type="match status" value="1"/>
</dbReference>
<evidence type="ECO:0000256" key="1">
    <source>
        <dbReference type="ARBA" id="ARBA00005953"/>
    </source>
</evidence>
<dbReference type="GO" id="GO:0016787">
    <property type="term" value="F:hydrolase activity"/>
    <property type="evidence" value="ECO:0007669"/>
    <property type="project" value="UniProtKB-KW"/>
</dbReference>
<dbReference type="PANTHER" id="PTHR31793">
    <property type="entry name" value="4-HYDROXYBENZOYL-COA THIOESTERASE FAMILY MEMBER"/>
    <property type="match status" value="1"/>
</dbReference>
<gene>
    <name evidence="3" type="ORF">VRU49_10135</name>
</gene>
<proteinExistence type="inferred from homology"/>
<evidence type="ECO:0000313" key="3">
    <source>
        <dbReference type="EMBL" id="MEE1885775.1"/>
    </source>
</evidence>
<keyword evidence="4" id="KW-1185">Reference proteome</keyword>
<dbReference type="EC" id="3.1.2.-" evidence="3"/>
<reference evidence="3 4" key="1">
    <citation type="submission" date="2024-01" db="EMBL/GenBank/DDBJ databases">
        <title>Pedobacter sp. nov., isolated from oil-contaminated soil.</title>
        <authorList>
            <person name="Le N.T.T."/>
        </authorList>
    </citation>
    <scope>NUCLEOTIDE SEQUENCE [LARGE SCALE GENOMIC DNA]</scope>
    <source>
        <strain evidence="3 4">VNH31</strain>
    </source>
</reference>
<name>A0ABU7H3S1_9SPHI</name>
<sequence>MTEINPIQPFKYKTKIDLRFNDFDLLGHVNNATYLTYFEIGRTKYWQQAINWNWKKTGIIIGSASIEYKQPIFPEDTIYIYIRTSRIGIKSFDLEYLIVKEINNKESICSTGKTSCIAFDYTSKKSVSIPEIERSKMIDFEQLDLKIA</sequence>
<keyword evidence="2 3" id="KW-0378">Hydrolase</keyword>
<accession>A0ABU7H3S1</accession>
<dbReference type="Gene3D" id="3.10.129.10">
    <property type="entry name" value="Hotdog Thioesterase"/>
    <property type="match status" value="1"/>
</dbReference>
<dbReference type="InterPro" id="IPR029069">
    <property type="entry name" value="HotDog_dom_sf"/>
</dbReference>
<organism evidence="3 4">
    <name type="scientific">Pedobacter flavus</name>
    <dbReference type="NCBI Taxonomy" id="3113906"/>
    <lineage>
        <taxon>Bacteria</taxon>
        <taxon>Pseudomonadati</taxon>
        <taxon>Bacteroidota</taxon>
        <taxon>Sphingobacteriia</taxon>
        <taxon>Sphingobacteriales</taxon>
        <taxon>Sphingobacteriaceae</taxon>
        <taxon>Pedobacter</taxon>
    </lineage>
</organism>
<dbReference type="RefSeq" id="WP_330146669.1">
    <property type="nucleotide sequence ID" value="NZ_JAZDQU010000002.1"/>
</dbReference>
<evidence type="ECO:0000313" key="4">
    <source>
        <dbReference type="Proteomes" id="UP001337681"/>
    </source>
</evidence>
<dbReference type="PANTHER" id="PTHR31793:SF27">
    <property type="entry name" value="NOVEL THIOESTERASE SUPERFAMILY DOMAIN AND SAPOSIN A-TYPE DOMAIN CONTAINING PROTEIN (0610012H03RIK)"/>
    <property type="match status" value="1"/>
</dbReference>
<protein>
    <submittedName>
        <fullName evidence="3">Thioesterase family protein</fullName>
        <ecNumber evidence="3">3.1.2.-</ecNumber>
    </submittedName>
</protein>
<dbReference type="SUPFAM" id="SSF54637">
    <property type="entry name" value="Thioesterase/thiol ester dehydrase-isomerase"/>
    <property type="match status" value="1"/>
</dbReference>